<evidence type="ECO:0000256" key="13">
    <source>
        <dbReference type="PIRSR" id="PIRSR602401-1"/>
    </source>
</evidence>
<dbReference type="CDD" id="cd11056">
    <property type="entry name" value="CYP6-like"/>
    <property type="match status" value="1"/>
</dbReference>
<dbReference type="GO" id="GO:0020037">
    <property type="term" value="F:heme binding"/>
    <property type="evidence" value="ECO:0007669"/>
    <property type="project" value="InterPro"/>
</dbReference>
<dbReference type="PANTHER" id="PTHR24292:SF54">
    <property type="entry name" value="CYP9F3-RELATED"/>
    <property type="match status" value="1"/>
</dbReference>
<dbReference type="Pfam" id="PF00067">
    <property type="entry name" value="p450"/>
    <property type="match status" value="1"/>
</dbReference>
<evidence type="ECO:0000313" key="17">
    <source>
        <dbReference type="RefSeq" id="XP_017879816.1"/>
    </source>
</evidence>
<feature type="binding site" description="axial binding residue" evidence="13">
    <location>
        <position position="444"/>
    </location>
    <ligand>
        <name>heme</name>
        <dbReference type="ChEBI" id="CHEBI:30413"/>
    </ligand>
    <ligandPart>
        <name>Fe</name>
        <dbReference type="ChEBI" id="CHEBI:18248"/>
    </ligandPart>
</feature>
<dbReference type="GeneID" id="108624794"/>
<evidence type="ECO:0000256" key="1">
    <source>
        <dbReference type="ARBA" id="ARBA00001971"/>
    </source>
</evidence>
<dbReference type="InterPro" id="IPR050476">
    <property type="entry name" value="Insect_CytP450_Detox"/>
</dbReference>
<evidence type="ECO:0000313" key="16">
    <source>
        <dbReference type="Proteomes" id="UP000694925"/>
    </source>
</evidence>
<keyword evidence="16" id="KW-1185">Reference proteome</keyword>
<dbReference type="PROSITE" id="PS00086">
    <property type="entry name" value="CYTOCHROME_P450"/>
    <property type="match status" value="1"/>
</dbReference>
<evidence type="ECO:0000256" key="10">
    <source>
        <dbReference type="ARBA" id="ARBA00023004"/>
    </source>
</evidence>
<dbReference type="Proteomes" id="UP000694925">
    <property type="component" value="Unplaced"/>
</dbReference>
<dbReference type="InterPro" id="IPR017972">
    <property type="entry name" value="Cyt_P450_CS"/>
</dbReference>
<keyword evidence="15" id="KW-0812">Transmembrane</keyword>
<keyword evidence="7" id="KW-0256">Endoplasmic reticulum</keyword>
<keyword evidence="12 15" id="KW-0472">Membrane</keyword>
<dbReference type="InterPro" id="IPR001128">
    <property type="entry name" value="Cyt_P450"/>
</dbReference>
<comment type="cofactor">
    <cofactor evidence="1 13">
        <name>heme</name>
        <dbReference type="ChEBI" id="CHEBI:30413"/>
    </cofactor>
</comment>
<comment type="similarity">
    <text evidence="4 14">Belongs to the cytochrome P450 family.</text>
</comment>
<accession>A0AAJ7N6C7</accession>
<reference evidence="17" key="1">
    <citation type="submission" date="2025-08" db="UniProtKB">
        <authorList>
            <consortium name="RefSeq"/>
        </authorList>
    </citation>
    <scope>IDENTIFICATION</scope>
    <source>
        <tissue evidence="17">Whole body</tissue>
    </source>
</reference>
<evidence type="ECO:0000256" key="2">
    <source>
        <dbReference type="ARBA" id="ARBA00004174"/>
    </source>
</evidence>
<keyword evidence="6 13" id="KW-0479">Metal-binding</keyword>
<keyword evidence="8" id="KW-0492">Microsome</keyword>
<dbReference type="GO" id="GO:0005789">
    <property type="term" value="C:endoplasmic reticulum membrane"/>
    <property type="evidence" value="ECO:0007669"/>
    <property type="project" value="UniProtKB-SubCell"/>
</dbReference>
<protein>
    <submittedName>
        <fullName evidence="17">Probable cytochrome P450 6a14</fullName>
    </submittedName>
</protein>
<evidence type="ECO:0000256" key="3">
    <source>
        <dbReference type="ARBA" id="ARBA00004406"/>
    </source>
</evidence>
<keyword evidence="5 13" id="KW-0349">Heme</keyword>
<dbReference type="Gene3D" id="1.10.630.10">
    <property type="entry name" value="Cytochrome P450"/>
    <property type="match status" value="1"/>
</dbReference>
<evidence type="ECO:0000256" key="14">
    <source>
        <dbReference type="RuleBase" id="RU000461"/>
    </source>
</evidence>
<evidence type="ECO:0000256" key="7">
    <source>
        <dbReference type="ARBA" id="ARBA00022824"/>
    </source>
</evidence>
<dbReference type="KEGG" id="ccal:108624794"/>
<dbReference type="GO" id="GO:0004497">
    <property type="term" value="F:monooxygenase activity"/>
    <property type="evidence" value="ECO:0007669"/>
    <property type="project" value="UniProtKB-KW"/>
</dbReference>
<dbReference type="PRINTS" id="PR00463">
    <property type="entry name" value="EP450I"/>
</dbReference>
<dbReference type="PRINTS" id="PR00385">
    <property type="entry name" value="P450"/>
</dbReference>
<evidence type="ECO:0000256" key="15">
    <source>
        <dbReference type="SAM" id="Phobius"/>
    </source>
</evidence>
<evidence type="ECO:0000256" key="12">
    <source>
        <dbReference type="ARBA" id="ARBA00023136"/>
    </source>
</evidence>
<organism evidence="16 17">
    <name type="scientific">Ceratina calcarata</name>
    <dbReference type="NCBI Taxonomy" id="156304"/>
    <lineage>
        <taxon>Eukaryota</taxon>
        <taxon>Metazoa</taxon>
        <taxon>Ecdysozoa</taxon>
        <taxon>Arthropoda</taxon>
        <taxon>Hexapoda</taxon>
        <taxon>Insecta</taxon>
        <taxon>Pterygota</taxon>
        <taxon>Neoptera</taxon>
        <taxon>Endopterygota</taxon>
        <taxon>Hymenoptera</taxon>
        <taxon>Apocrita</taxon>
        <taxon>Aculeata</taxon>
        <taxon>Apoidea</taxon>
        <taxon>Anthophila</taxon>
        <taxon>Apidae</taxon>
        <taxon>Ceratina</taxon>
        <taxon>Zadontomerus</taxon>
    </lineage>
</organism>
<evidence type="ECO:0000256" key="4">
    <source>
        <dbReference type="ARBA" id="ARBA00010617"/>
    </source>
</evidence>
<proteinExistence type="inferred from homology"/>
<evidence type="ECO:0000256" key="11">
    <source>
        <dbReference type="ARBA" id="ARBA00023033"/>
    </source>
</evidence>
<dbReference type="PANTHER" id="PTHR24292">
    <property type="entry name" value="CYTOCHROME P450"/>
    <property type="match status" value="1"/>
</dbReference>
<dbReference type="GO" id="GO:0005506">
    <property type="term" value="F:iron ion binding"/>
    <property type="evidence" value="ECO:0007669"/>
    <property type="project" value="InterPro"/>
</dbReference>
<sequence length="501" mass="57990">MSWPVLETLGFVAAVLFLVYRYFVSKLAFWQKRGVSGPNPSLLWGNFKDVFLGKISFSKVLEDAYYNYRDESMVGLYAGHKPILVLRNPDLIKDVLIKDFPKFVDRSFKPTPEMEPLSMHLFRLEAERWKPLRSRLSPVFTSGKLKEMFHLLLECADLFEKYLDDVVAKGELVECRDVSAKFTTDVIGSCAFGIEVNALKAEDSEFRKMGKKIFESSFKGTIRNRVRDYPFLHKFLGPFLIDHELINFFMNITKETIDYRIKHNVRRHDFIDVLVDLKQNPGKLNLKEVDDVFLTAQSFVFFAAGFETSSITIANTLYELALNQTIQDKVRAEIKEVLEKTNGKITYDCIREMKYLDACFQETLRKYPVLLWLSRTSMSDYTFSDTKVTIPKDVQVFLPVFAIQRDPEIFPNPETYDPERFTGDNATGRHPMYYLPFGDGPRNCIGARFAKNQSKVAIIKILSKFKVEPCEKTCMTYELDKRALFLLQPTHGIYVKMTALK</sequence>
<dbReference type="FunFam" id="1.10.630.10:FF:000042">
    <property type="entry name" value="Cytochrome P450"/>
    <property type="match status" value="1"/>
</dbReference>
<keyword evidence="15" id="KW-1133">Transmembrane helix</keyword>
<gene>
    <name evidence="17" type="primary">LOC108624794</name>
</gene>
<keyword evidence="11 14" id="KW-0503">Monooxygenase</keyword>
<dbReference type="GO" id="GO:0016705">
    <property type="term" value="F:oxidoreductase activity, acting on paired donors, with incorporation or reduction of molecular oxygen"/>
    <property type="evidence" value="ECO:0007669"/>
    <property type="project" value="InterPro"/>
</dbReference>
<evidence type="ECO:0000256" key="9">
    <source>
        <dbReference type="ARBA" id="ARBA00023002"/>
    </source>
</evidence>
<keyword evidence="9 14" id="KW-0560">Oxidoreductase</keyword>
<comment type="subcellular location">
    <subcellularLocation>
        <location evidence="3">Endoplasmic reticulum membrane</location>
        <topology evidence="3">Peripheral membrane protein</topology>
    </subcellularLocation>
    <subcellularLocation>
        <location evidence="2">Microsome membrane</location>
        <topology evidence="2">Peripheral membrane protein</topology>
    </subcellularLocation>
</comment>
<dbReference type="SUPFAM" id="SSF48264">
    <property type="entry name" value="Cytochrome P450"/>
    <property type="match status" value="1"/>
</dbReference>
<keyword evidence="10 13" id="KW-0408">Iron</keyword>
<dbReference type="AlphaFoldDB" id="A0AAJ7N6C7"/>
<evidence type="ECO:0000256" key="6">
    <source>
        <dbReference type="ARBA" id="ARBA00022723"/>
    </source>
</evidence>
<dbReference type="RefSeq" id="XP_017879816.1">
    <property type="nucleotide sequence ID" value="XM_018024327.2"/>
</dbReference>
<dbReference type="InterPro" id="IPR036396">
    <property type="entry name" value="Cyt_P450_sf"/>
</dbReference>
<dbReference type="InterPro" id="IPR002401">
    <property type="entry name" value="Cyt_P450_E_grp-I"/>
</dbReference>
<feature type="transmembrane region" description="Helical" evidence="15">
    <location>
        <begin position="6"/>
        <end position="24"/>
    </location>
</feature>
<evidence type="ECO:0000256" key="5">
    <source>
        <dbReference type="ARBA" id="ARBA00022617"/>
    </source>
</evidence>
<name>A0AAJ7N6C7_9HYME</name>
<evidence type="ECO:0000256" key="8">
    <source>
        <dbReference type="ARBA" id="ARBA00022848"/>
    </source>
</evidence>